<sequence>MLVFVSTPVSAEVEKTALMCKSSICFYWWPKLPELTGWHHDHDGSYQINANVLVPDGKTFADAAAVIYVEAIYKPRVPELTSVDALIASDKTQFLEGKPGTLINDSPGLITGDGKTLKSFTFFPSKQGDWERVSFGEEGDFYLIFTVSSRSEQAYRDAEPVYEKLVGQYREKL</sequence>
<organism evidence="1 2">
    <name type="scientific">Dyella soli</name>
    <dbReference type="NCBI Taxonomy" id="522319"/>
    <lineage>
        <taxon>Bacteria</taxon>
        <taxon>Pseudomonadati</taxon>
        <taxon>Pseudomonadota</taxon>
        <taxon>Gammaproteobacteria</taxon>
        <taxon>Lysobacterales</taxon>
        <taxon>Rhodanobacteraceae</taxon>
        <taxon>Dyella</taxon>
    </lineage>
</organism>
<reference evidence="1 2" key="1">
    <citation type="submission" date="2019-02" db="EMBL/GenBank/DDBJ databases">
        <title>Dyella amyloliquefaciens sp. nov., isolated from forest soil.</title>
        <authorList>
            <person name="Gao Z.-H."/>
            <person name="Qiu L.-H."/>
        </authorList>
    </citation>
    <scope>NUCLEOTIDE SEQUENCE [LARGE SCALE GENOMIC DNA]</scope>
    <source>
        <strain evidence="1 2">KACC 12747</strain>
    </source>
</reference>
<dbReference type="RefSeq" id="WP_131413015.1">
    <property type="nucleotide sequence ID" value="NZ_SJTG01000006.1"/>
</dbReference>
<dbReference type="EMBL" id="SJTG01000006">
    <property type="protein sequence ID" value="TCI06365.1"/>
    <property type="molecule type" value="Genomic_DNA"/>
</dbReference>
<gene>
    <name evidence="1" type="ORF">EZM97_33300</name>
</gene>
<keyword evidence="2" id="KW-1185">Reference proteome</keyword>
<comment type="caution">
    <text evidence="1">The sequence shown here is derived from an EMBL/GenBank/DDBJ whole genome shotgun (WGS) entry which is preliminary data.</text>
</comment>
<proteinExistence type="predicted"/>
<dbReference type="AlphaFoldDB" id="A0A4R0YNX3"/>
<evidence type="ECO:0008006" key="3">
    <source>
        <dbReference type="Google" id="ProtNLM"/>
    </source>
</evidence>
<protein>
    <recommendedName>
        <fullName evidence="3">DUF1795 domain-containing protein</fullName>
    </recommendedName>
</protein>
<evidence type="ECO:0000313" key="2">
    <source>
        <dbReference type="Proteomes" id="UP000291822"/>
    </source>
</evidence>
<accession>A0A4R0YNX3</accession>
<dbReference type="Proteomes" id="UP000291822">
    <property type="component" value="Unassembled WGS sequence"/>
</dbReference>
<evidence type="ECO:0000313" key="1">
    <source>
        <dbReference type="EMBL" id="TCI06365.1"/>
    </source>
</evidence>
<name>A0A4R0YNX3_9GAMM</name>